<protein>
    <submittedName>
        <fullName evidence="2">RelA/SpoT domain-containing protein</fullName>
    </submittedName>
</protein>
<evidence type="ECO:0000313" key="3">
    <source>
        <dbReference type="Proteomes" id="UP001147653"/>
    </source>
</evidence>
<evidence type="ECO:0000259" key="1">
    <source>
        <dbReference type="SMART" id="SM00954"/>
    </source>
</evidence>
<dbReference type="SMART" id="SM00954">
    <property type="entry name" value="RelA_SpoT"/>
    <property type="match status" value="1"/>
</dbReference>
<sequence>MDRAGKAMRQWLADGSGPIEDEVLIQGLWDLFGWREGFQRPLSKVANGLRSFVKSECGLVAGERPPVGQRLKRVPQIITKLGRYPGMKLSRMQDIGGCRAILSNSAEVAGVRARIEHRWQVLGEVHDYTVNPQPSGYRAVHINVMRDNHRIEIQLRTPRQHEWATVVERTGLRLRMPLKEGGGDANLLRYFELAARGLALEESGQQPDKGFLDDFAEARERVRHFFRYPTGEATE</sequence>
<dbReference type="GO" id="GO:0015969">
    <property type="term" value="P:guanosine tetraphosphate metabolic process"/>
    <property type="evidence" value="ECO:0007669"/>
    <property type="project" value="InterPro"/>
</dbReference>
<dbReference type="Proteomes" id="UP001147653">
    <property type="component" value="Unassembled WGS sequence"/>
</dbReference>
<dbReference type="SUPFAM" id="SSF81301">
    <property type="entry name" value="Nucleotidyltransferase"/>
    <property type="match status" value="1"/>
</dbReference>
<reference evidence="2" key="1">
    <citation type="submission" date="2022-10" db="EMBL/GenBank/DDBJ databases">
        <title>The WGS of Solirubrobacter phytolaccae KCTC 29190.</title>
        <authorList>
            <person name="Jiang Z."/>
        </authorList>
    </citation>
    <scope>NUCLEOTIDE SEQUENCE</scope>
    <source>
        <strain evidence="2">KCTC 29190</strain>
    </source>
</reference>
<organism evidence="2 3">
    <name type="scientific">Solirubrobacter phytolaccae</name>
    <dbReference type="NCBI Taxonomy" id="1404360"/>
    <lineage>
        <taxon>Bacteria</taxon>
        <taxon>Bacillati</taxon>
        <taxon>Actinomycetota</taxon>
        <taxon>Thermoleophilia</taxon>
        <taxon>Solirubrobacterales</taxon>
        <taxon>Solirubrobacteraceae</taxon>
        <taxon>Solirubrobacter</taxon>
    </lineage>
</organism>
<dbReference type="InterPro" id="IPR043519">
    <property type="entry name" value="NT_sf"/>
</dbReference>
<dbReference type="Gene3D" id="3.30.460.10">
    <property type="entry name" value="Beta Polymerase, domain 2"/>
    <property type="match status" value="1"/>
</dbReference>
<proteinExistence type="predicted"/>
<dbReference type="InterPro" id="IPR007685">
    <property type="entry name" value="RelA_SpoT"/>
</dbReference>
<dbReference type="PANTHER" id="PTHR47837:SF1">
    <property type="entry name" value="GTP PYROPHOSPHOKINASE YJBM"/>
    <property type="match status" value="1"/>
</dbReference>
<dbReference type="PANTHER" id="PTHR47837">
    <property type="entry name" value="GTP PYROPHOSPHOKINASE YJBM"/>
    <property type="match status" value="1"/>
</dbReference>
<evidence type="ECO:0000313" key="2">
    <source>
        <dbReference type="EMBL" id="MDA0184112.1"/>
    </source>
</evidence>
<dbReference type="CDD" id="cd05399">
    <property type="entry name" value="NT_Rel-Spo_like"/>
    <property type="match status" value="1"/>
</dbReference>
<dbReference type="RefSeq" id="WP_270028529.1">
    <property type="nucleotide sequence ID" value="NZ_JAPDDP010000068.1"/>
</dbReference>
<name>A0A9X3SIB1_9ACTN</name>
<keyword evidence="3" id="KW-1185">Reference proteome</keyword>
<gene>
    <name evidence="2" type="ORF">OJ997_27635</name>
</gene>
<dbReference type="Pfam" id="PF04607">
    <property type="entry name" value="RelA_SpoT"/>
    <property type="match status" value="1"/>
</dbReference>
<accession>A0A9X3SIB1</accession>
<dbReference type="AlphaFoldDB" id="A0A9X3SIB1"/>
<dbReference type="InterPro" id="IPR052366">
    <property type="entry name" value="GTP_Pyrophosphokinase"/>
</dbReference>
<feature type="domain" description="RelA/SpoT" evidence="1">
    <location>
        <begin position="69"/>
        <end position="182"/>
    </location>
</feature>
<comment type="caution">
    <text evidence="2">The sequence shown here is derived from an EMBL/GenBank/DDBJ whole genome shotgun (WGS) entry which is preliminary data.</text>
</comment>
<dbReference type="EMBL" id="JAPDDP010000068">
    <property type="protein sequence ID" value="MDA0184112.1"/>
    <property type="molecule type" value="Genomic_DNA"/>
</dbReference>